<accession>A0A1J5RJR5</accession>
<feature type="transmembrane region" description="Helical" evidence="1">
    <location>
        <begin position="12"/>
        <end position="42"/>
    </location>
</feature>
<feature type="transmembrane region" description="Helical" evidence="1">
    <location>
        <begin position="54"/>
        <end position="71"/>
    </location>
</feature>
<feature type="transmembrane region" description="Helical" evidence="1">
    <location>
        <begin position="83"/>
        <end position="103"/>
    </location>
</feature>
<sequence>MLSKVPHEIVASILAATTAFVGGNALHLPPWAIFIAWAGTYLAGGPHLAVMKRLWAAMPVGSTYALIIVLLDQRIGTSLGTSTIAQDTVLAFIILVVNSALMYTGRVKVFSLIPGMFFGFASFFATFFGGFGWDTSNPWVAWIAVIAMNALGPVYAWLAEWLVKPRHAEAAVPDSTAAAETA</sequence>
<gene>
    <name evidence="2" type="ORF">GALL_297340</name>
</gene>
<feature type="transmembrane region" description="Helical" evidence="1">
    <location>
        <begin position="139"/>
        <end position="158"/>
    </location>
</feature>
<dbReference type="EMBL" id="MLJW01000374">
    <property type="protein sequence ID" value="OIQ88381.1"/>
    <property type="molecule type" value="Genomic_DNA"/>
</dbReference>
<keyword evidence="1" id="KW-1133">Transmembrane helix</keyword>
<name>A0A1J5RJR5_9ZZZZ</name>
<reference evidence="2" key="1">
    <citation type="submission" date="2016-10" db="EMBL/GenBank/DDBJ databases">
        <title>Sequence of Gallionella enrichment culture.</title>
        <authorList>
            <person name="Poehlein A."/>
            <person name="Muehling M."/>
            <person name="Daniel R."/>
        </authorList>
    </citation>
    <scope>NUCLEOTIDE SEQUENCE</scope>
</reference>
<dbReference type="AlphaFoldDB" id="A0A1J5RJR5"/>
<dbReference type="InterPro" id="IPR009476">
    <property type="entry name" value="DUF1097"/>
</dbReference>
<keyword evidence="1" id="KW-0472">Membrane</keyword>
<organism evidence="2">
    <name type="scientific">mine drainage metagenome</name>
    <dbReference type="NCBI Taxonomy" id="410659"/>
    <lineage>
        <taxon>unclassified sequences</taxon>
        <taxon>metagenomes</taxon>
        <taxon>ecological metagenomes</taxon>
    </lineage>
</organism>
<evidence type="ECO:0000256" key="1">
    <source>
        <dbReference type="SAM" id="Phobius"/>
    </source>
</evidence>
<proteinExistence type="predicted"/>
<comment type="caution">
    <text evidence="2">The sequence shown here is derived from an EMBL/GenBank/DDBJ whole genome shotgun (WGS) entry which is preliminary data.</text>
</comment>
<feature type="transmembrane region" description="Helical" evidence="1">
    <location>
        <begin position="110"/>
        <end position="133"/>
    </location>
</feature>
<evidence type="ECO:0008006" key="3">
    <source>
        <dbReference type="Google" id="ProtNLM"/>
    </source>
</evidence>
<protein>
    <recommendedName>
        <fullName evidence="3">DUF1097 domain-containing protein</fullName>
    </recommendedName>
</protein>
<keyword evidence="1" id="KW-0812">Transmembrane</keyword>
<evidence type="ECO:0000313" key="2">
    <source>
        <dbReference type="EMBL" id="OIQ88381.1"/>
    </source>
</evidence>
<dbReference type="Pfam" id="PF06496">
    <property type="entry name" value="DUF1097"/>
    <property type="match status" value="1"/>
</dbReference>